<dbReference type="PANTHER" id="PTHR43451">
    <property type="entry name" value="ACETYLTRANSFERASE (GNAT) FAMILY PROTEIN"/>
    <property type="match status" value="1"/>
</dbReference>
<dbReference type="PANTHER" id="PTHR43451:SF1">
    <property type="entry name" value="ACETYLTRANSFERASE"/>
    <property type="match status" value="1"/>
</dbReference>
<protein>
    <submittedName>
        <fullName evidence="2">N-acetylglutamate synthase-like GNAT family acetyltransferase</fullName>
    </submittedName>
</protein>
<dbReference type="Pfam" id="PF13673">
    <property type="entry name" value="Acetyltransf_10"/>
    <property type="match status" value="1"/>
</dbReference>
<dbReference type="RefSeq" id="WP_184311840.1">
    <property type="nucleotide sequence ID" value="NZ_JACHEN010000022.1"/>
</dbReference>
<dbReference type="AlphaFoldDB" id="A0A841KV89"/>
<gene>
    <name evidence="2" type="ORF">HNQ80_003460</name>
</gene>
<proteinExistence type="predicted"/>
<name>A0A841KV89_9FIRM</name>
<dbReference type="GO" id="GO:0016747">
    <property type="term" value="F:acyltransferase activity, transferring groups other than amino-acyl groups"/>
    <property type="evidence" value="ECO:0007669"/>
    <property type="project" value="InterPro"/>
</dbReference>
<evidence type="ECO:0000313" key="2">
    <source>
        <dbReference type="EMBL" id="MBB6217341.1"/>
    </source>
</evidence>
<dbReference type="Gene3D" id="3.40.630.30">
    <property type="match status" value="1"/>
</dbReference>
<keyword evidence="3" id="KW-1185">Reference proteome</keyword>
<dbReference type="InterPro" id="IPR016181">
    <property type="entry name" value="Acyl_CoA_acyltransferase"/>
</dbReference>
<organism evidence="2 3">
    <name type="scientific">Anaerosolibacter carboniphilus</name>
    <dbReference type="NCBI Taxonomy" id="1417629"/>
    <lineage>
        <taxon>Bacteria</taxon>
        <taxon>Bacillati</taxon>
        <taxon>Bacillota</taxon>
        <taxon>Clostridia</taxon>
        <taxon>Peptostreptococcales</taxon>
        <taxon>Thermotaleaceae</taxon>
        <taxon>Anaerosolibacter</taxon>
    </lineage>
</organism>
<dbReference type="CDD" id="cd04301">
    <property type="entry name" value="NAT_SF"/>
    <property type="match status" value="1"/>
</dbReference>
<sequence>MFIRKINEGDLEEVAHIIQRNFDEVMIQKHAREIVEKFRDRNKIEDLRQQMTWKDIYVVEIEGEIVATGALANFGDTATPKYSVSNFHVKPEHHKNGIGKALFNYLFHEAKNMNIDFLHVPSSRTGYDFYEKMGFIKDEAQRDEADEIIWMTMKIRA</sequence>
<keyword evidence="2" id="KW-0808">Transferase</keyword>
<evidence type="ECO:0000259" key="1">
    <source>
        <dbReference type="PROSITE" id="PS51186"/>
    </source>
</evidence>
<dbReference type="Proteomes" id="UP000579281">
    <property type="component" value="Unassembled WGS sequence"/>
</dbReference>
<evidence type="ECO:0000313" key="3">
    <source>
        <dbReference type="Proteomes" id="UP000579281"/>
    </source>
</evidence>
<dbReference type="EMBL" id="JACHEN010000022">
    <property type="protein sequence ID" value="MBB6217341.1"/>
    <property type="molecule type" value="Genomic_DNA"/>
</dbReference>
<dbReference type="SUPFAM" id="SSF55729">
    <property type="entry name" value="Acyl-CoA N-acyltransferases (Nat)"/>
    <property type="match status" value="1"/>
</dbReference>
<feature type="domain" description="N-acetyltransferase" evidence="1">
    <location>
        <begin position="1"/>
        <end position="156"/>
    </location>
</feature>
<reference evidence="2 3" key="1">
    <citation type="submission" date="2020-08" db="EMBL/GenBank/DDBJ databases">
        <title>Genomic Encyclopedia of Type Strains, Phase IV (KMG-IV): sequencing the most valuable type-strain genomes for metagenomic binning, comparative biology and taxonomic classification.</title>
        <authorList>
            <person name="Goeker M."/>
        </authorList>
    </citation>
    <scope>NUCLEOTIDE SEQUENCE [LARGE SCALE GENOMIC DNA]</scope>
    <source>
        <strain evidence="2 3">DSM 103526</strain>
    </source>
</reference>
<dbReference type="PROSITE" id="PS51186">
    <property type="entry name" value="GNAT"/>
    <property type="match status" value="1"/>
</dbReference>
<dbReference type="InterPro" id="IPR000182">
    <property type="entry name" value="GNAT_dom"/>
</dbReference>
<dbReference type="InterPro" id="IPR052564">
    <property type="entry name" value="N-acetyltrans/Recomb-assoc"/>
</dbReference>
<accession>A0A841KV89</accession>
<comment type="caution">
    <text evidence="2">The sequence shown here is derived from an EMBL/GenBank/DDBJ whole genome shotgun (WGS) entry which is preliminary data.</text>
</comment>